<dbReference type="AlphaFoldDB" id="A0A6J5BDQ5"/>
<evidence type="ECO:0000256" key="5">
    <source>
        <dbReference type="ARBA" id="ARBA00022553"/>
    </source>
</evidence>
<dbReference type="Gene3D" id="3.30.565.10">
    <property type="entry name" value="Histidine kinase-like ATPase, C-terminal domain"/>
    <property type="match status" value="1"/>
</dbReference>
<dbReference type="InterPro" id="IPR005467">
    <property type="entry name" value="His_kinase_dom"/>
</dbReference>
<dbReference type="SMART" id="SM00388">
    <property type="entry name" value="HisKA"/>
    <property type="match status" value="1"/>
</dbReference>
<keyword evidence="9 14" id="KW-0418">Kinase</keyword>
<reference evidence="17 18" key="1">
    <citation type="submission" date="2020-04" db="EMBL/GenBank/DDBJ databases">
        <authorList>
            <person name="De Canck E."/>
        </authorList>
    </citation>
    <scope>NUCLEOTIDE SEQUENCE [LARGE SCALE GENOMIC DNA]</scope>
    <source>
        <strain evidence="17 18">LMG 24238</strain>
    </source>
</reference>
<dbReference type="SUPFAM" id="SSF47384">
    <property type="entry name" value="Homodimeric domain of signal transducing histidine kinase"/>
    <property type="match status" value="1"/>
</dbReference>
<evidence type="ECO:0000313" key="17">
    <source>
        <dbReference type="EMBL" id="CAB3702341.1"/>
    </source>
</evidence>
<protein>
    <recommendedName>
        <fullName evidence="14">Sensor protein</fullName>
        <ecNumber evidence="14">2.7.13.3</ecNumber>
    </recommendedName>
</protein>
<evidence type="ECO:0000259" key="16">
    <source>
        <dbReference type="PROSITE" id="PS50885"/>
    </source>
</evidence>
<dbReference type="InterPro" id="IPR003661">
    <property type="entry name" value="HisK_dim/P_dom"/>
</dbReference>
<dbReference type="InterPro" id="IPR003660">
    <property type="entry name" value="HAMP_dom"/>
</dbReference>
<keyword evidence="5" id="KW-0597">Phosphoprotein</keyword>
<keyword evidence="12 14" id="KW-0902">Two-component regulatory system</keyword>
<feature type="transmembrane region" description="Helical" evidence="14">
    <location>
        <begin position="172"/>
        <end position="191"/>
    </location>
</feature>
<evidence type="ECO:0000256" key="10">
    <source>
        <dbReference type="ARBA" id="ARBA00022840"/>
    </source>
</evidence>
<evidence type="ECO:0000256" key="2">
    <source>
        <dbReference type="ARBA" id="ARBA00004533"/>
    </source>
</evidence>
<dbReference type="GO" id="GO:0005524">
    <property type="term" value="F:ATP binding"/>
    <property type="evidence" value="ECO:0007669"/>
    <property type="project" value="UniProtKB-KW"/>
</dbReference>
<dbReference type="GeneID" id="97042324"/>
<evidence type="ECO:0000256" key="7">
    <source>
        <dbReference type="ARBA" id="ARBA00022692"/>
    </source>
</evidence>
<dbReference type="InterPro" id="IPR036890">
    <property type="entry name" value="HATPase_C_sf"/>
</dbReference>
<name>A0A6J5BDQ5_9BURK</name>
<evidence type="ECO:0000256" key="14">
    <source>
        <dbReference type="RuleBase" id="RU364088"/>
    </source>
</evidence>
<evidence type="ECO:0000256" key="11">
    <source>
        <dbReference type="ARBA" id="ARBA00022989"/>
    </source>
</evidence>
<evidence type="ECO:0000256" key="4">
    <source>
        <dbReference type="ARBA" id="ARBA00022519"/>
    </source>
</evidence>
<proteinExistence type="predicted"/>
<dbReference type="PANTHER" id="PTHR45436">
    <property type="entry name" value="SENSOR HISTIDINE KINASE YKOH"/>
    <property type="match status" value="1"/>
</dbReference>
<dbReference type="Pfam" id="PF02518">
    <property type="entry name" value="HATPase_c"/>
    <property type="match status" value="1"/>
</dbReference>
<dbReference type="RefSeq" id="WP_175051712.1">
    <property type="nucleotide sequence ID" value="NZ_CADIKC010000004.1"/>
</dbReference>
<dbReference type="Proteomes" id="UP000494255">
    <property type="component" value="Unassembled WGS sequence"/>
</dbReference>
<dbReference type="InterPro" id="IPR006290">
    <property type="entry name" value="CztS_silS_copS"/>
</dbReference>
<dbReference type="CDD" id="cd00082">
    <property type="entry name" value="HisKA"/>
    <property type="match status" value="1"/>
</dbReference>
<dbReference type="PROSITE" id="PS50109">
    <property type="entry name" value="HIS_KIN"/>
    <property type="match status" value="1"/>
</dbReference>
<accession>A0A6J5BDQ5</accession>
<dbReference type="SUPFAM" id="SSF158472">
    <property type="entry name" value="HAMP domain-like"/>
    <property type="match status" value="1"/>
</dbReference>
<evidence type="ECO:0000256" key="8">
    <source>
        <dbReference type="ARBA" id="ARBA00022741"/>
    </source>
</evidence>
<comment type="subcellular location">
    <subcellularLocation>
        <location evidence="2 14">Cell inner membrane</location>
    </subcellularLocation>
</comment>
<dbReference type="SMART" id="SM00387">
    <property type="entry name" value="HATPase_c"/>
    <property type="match status" value="1"/>
</dbReference>
<dbReference type="PANTHER" id="PTHR45436:SF3">
    <property type="entry name" value="SENSOR HISTIDINE KINASE HPRS"/>
    <property type="match status" value="1"/>
</dbReference>
<dbReference type="InterPro" id="IPR036097">
    <property type="entry name" value="HisK_dim/P_sf"/>
</dbReference>
<keyword evidence="10 14" id="KW-0067">ATP-binding</keyword>
<feature type="transmembrane region" description="Helical" evidence="14">
    <location>
        <begin position="15"/>
        <end position="33"/>
    </location>
</feature>
<evidence type="ECO:0000259" key="15">
    <source>
        <dbReference type="PROSITE" id="PS50109"/>
    </source>
</evidence>
<evidence type="ECO:0000256" key="6">
    <source>
        <dbReference type="ARBA" id="ARBA00022679"/>
    </source>
</evidence>
<evidence type="ECO:0000256" key="12">
    <source>
        <dbReference type="ARBA" id="ARBA00023012"/>
    </source>
</evidence>
<evidence type="ECO:0000313" key="18">
    <source>
        <dbReference type="Proteomes" id="UP000494255"/>
    </source>
</evidence>
<dbReference type="EC" id="2.7.13.3" evidence="14"/>
<dbReference type="CDD" id="cd00075">
    <property type="entry name" value="HATPase"/>
    <property type="match status" value="1"/>
</dbReference>
<dbReference type="InterPro" id="IPR050428">
    <property type="entry name" value="TCS_sensor_his_kinase"/>
</dbReference>
<keyword evidence="3 14" id="KW-1003">Cell membrane</keyword>
<sequence length="466" mass="51328">MKLWTERSLTARTTVLFASIACVVIGTLGMYFYHSAELSLHRRADVVLTGRVEHFSRIVHDLYSVSELKSRPLLFESMLGAEQDVLLFRRPGEAPFIDVNPGNVAVPALQAGTADHLPTLSDIRQTTLPDGVPVHWAVATVKAREDGSEVEVIAAHPMTQEMRMLAAYRNRIVLATLIGMLAATLLAYYVLRRALRPVREIATRAAQISPASLSVRLDSEAAPVELRQLTHAFNAMLDRLADGYQRLSQFSADLAHEIRTPVGALIGQTQVTLAKPRDTEEYQQLLESNLEELNRLSHIAENILFLAHADHAALSIDREPVDLRDELIRIADYFEGPADERGMRFTVEAQGVVSANPMLCRRAINNLVVNAVRYGAGDTVVRLSGTQDEQGATVVVENDGTPIPGEQLDRLFDRFYRGDSARSEFTESSGLGLAIVKAIMHLHGGTARVVCPVPGVVRFELRFPGA</sequence>
<organism evidence="17 18">
    <name type="scientific">Paraburkholderia sediminicola</name>
    <dbReference type="NCBI Taxonomy" id="458836"/>
    <lineage>
        <taxon>Bacteria</taxon>
        <taxon>Pseudomonadati</taxon>
        <taxon>Pseudomonadota</taxon>
        <taxon>Betaproteobacteria</taxon>
        <taxon>Burkholderiales</taxon>
        <taxon>Burkholderiaceae</taxon>
        <taxon>Paraburkholderia</taxon>
    </lineage>
</organism>
<dbReference type="PRINTS" id="PR00344">
    <property type="entry name" value="BCTRLSENSOR"/>
</dbReference>
<dbReference type="EMBL" id="CADIKC010000004">
    <property type="protein sequence ID" value="CAB3702341.1"/>
    <property type="molecule type" value="Genomic_DNA"/>
</dbReference>
<dbReference type="InterPro" id="IPR004358">
    <property type="entry name" value="Sig_transdc_His_kin-like_C"/>
</dbReference>
<dbReference type="GO" id="GO:0000155">
    <property type="term" value="F:phosphorelay sensor kinase activity"/>
    <property type="evidence" value="ECO:0007669"/>
    <property type="project" value="InterPro"/>
</dbReference>
<dbReference type="Gene3D" id="1.10.287.130">
    <property type="match status" value="1"/>
</dbReference>
<dbReference type="GO" id="GO:0005886">
    <property type="term" value="C:plasma membrane"/>
    <property type="evidence" value="ECO:0007669"/>
    <property type="project" value="UniProtKB-SubCell"/>
</dbReference>
<keyword evidence="13 14" id="KW-0472">Membrane</keyword>
<keyword evidence="6 14" id="KW-0808">Transferase</keyword>
<keyword evidence="4 14" id="KW-0997">Cell inner membrane</keyword>
<keyword evidence="18" id="KW-1185">Reference proteome</keyword>
<feature type="domain" description="HAMP" evidence="16">
    <location>
        <begin position="192"/>
        <end position="245"/>
    </location>
</feature>
<keyword evidence="8 14" id="KW-0547">Nucleotide-binding</keyword>
<comment type="function">
    <text evidence="14">Member of a two-component regulatory system.</text>
</comment>
<dbReference type="Pfam" id="PF00672">
    <property type="entry name" value="HAMP"/>
    <property type="match status" value="1"/>
</dbReference>
<dbReference type="InterPro" id="IPR003594">
    <property type="entry name" value="HATPase_dom"/>
</dbReference>
<gene>
    <name evidence="17" type="primary">czcS_2</name>
    <name evidence="17" type="ORF">LMG24238_03710</name>
</gene>
<dbReference type="Pfam" id="PF00512">
    <property type="entry name" value="HisKA"/>
    <property type="match status" value="1"/>
</dbReference>
<feature type="domain" description="Histidine kinase" evidence="15">
    <location>
        <begin position="253"/>
        <end position="466"/>
    </location>
</feature>
<evidence type="ECO:0000256" key="9">
    <source>
        <dbReference type="ARBA" id="ARBA00022777"/>
    </source>
</evidence>
<evidence type="ECO:0000256" key="1">
    <source>
        <dbReference type="ARBA" id="ARBA00000085"/>
    </source>
</evidence>
<dbReference type="PROSITE" id="PS50885">
    <property type="entry name" value="HAMP"/>
    <property type="match status" value="1"/>
</dbReference>
<dbReference type="CDD" id="cd06225">
    <property type="entry name" value="HAMP"/>
    <property type="match status" value="1"/>
</dbReference>
<dbReference type="SMART" id="SM00304">
    <property type="entry name" value="HAMP"/>
    <property type="match status" value="1"/>
</dbReference>
<dbReference type="Gene3D" id="6.10.340.10">
    <property type="match status" value="1"/>
</dbReference>
<comment type="catalytic activity">
    <reaction evidence="1 14">
        <text>ATP + protein L-histidine = ADP + protein N-phospho-L-histidine.</text>
        <dbReference type="EC" id="2.7.13.3"/>
    </reaction>
</comment>
<evidence type="ECO:0000256" key="13">
    <source>
        <dbReference type="ARBA" id="ARBA00023136"/>
    </source>
</evidence>
<evidence type="ECO:0000256" key="3">
    <source>
        <dbReference type="ARBA" id="ARBA00022475"/>
    </source>
</evidence>
<dbReference type="NCBIfam" id="TIGR01386">
    <property type="entry name" value="cztS_silS_copS"/>
    <property type="match status" value="1"/>
</dbReference>
<dbReference type="SUPFAM" id="SSF55874">
    <property type="entry name" value="ATPase domain of HSP90 chaperone/DNA topoisomerase II/histidine kinase"/>
    <property type="match status" value="1"/>
</dbReference>
<keyword evidence="7 14" id="KW-0812">Transmembrane</keyword>
<keyword evidence="11 14" id="KW-1133">Transmembrane helix</keyword>